<feature type="compositionally biased region" description="Basic residues" evidence="1">
    <location>
        <begin position="182"/>
        <end position="196"/>
    </location>
</feature>
<evidence type="ECO:0000313" key="2">
    <source>
        <dbReference type="EMBL" id="GMA88943.1"/>
    </source>
</evidence>
<dbReference type="EMBL" id="BSUZ01000001">
    <property type="protein sequence ID" value="GMA88943.1"/>
    <property type="molecule type" value="Genomic_DNA"/>
</dbReference>
<name>A0ABQ6JLR3_9ACTN</name>
<feature type="region of interest" description="Disordered" evidence="1">
    <location>
        <begin position="175"/>
        <end position="218"/>
    </location>
</feature>
<evidence type="ECO:0000256" key="1">
    <source>
        <dbReference type="SAM" id="MobiDB-lite"/>
    </source>
</evidence>
<keyword evidence="3" id="KW-1185">Reference proteome</keyword>
<protein>
    <submittedName>
        <fullName evidence="2">Uncharacterized protein</fullName>
    </submittedName>
</protein>
<dbReference type="SUPFAM" id="SSF50249">
    <property type="entry name" value="Nucleic acid-binding proteins"/>
    <property type="match status" value="1"/>
</dbReference>
<sequence length="361" mass="40572">MLQAGVGVLRTLPAPTEEAIDRFRRQALALGAEWPQGQTYGGLLRSLDRDDPRHVALTHSATALFRGAGYTAFDGEPPAEASHAAVGAPYAHVTAPLRRLVDRFGLVVSEAVSRGAEVPAWTREALPDLPATMASSDRVASTVGRACTDAVEAAVLSGRVGETFDAVVVDRRDHGGVVQPARPRRRGQGRRRRRARQPVARAPDGRRRRGPHRPPRARPACLTLATLWRRVPPCRSEWRRVPPCRSEWRGVPPCRSEWRMVPPCRSEWRRVPPCRSEWRRVPPCRSEWHRVPPCRSEWRRVPPCRPCRRVPACRTEWRRVPPCRREVPPRRDRAGAASPRVALRPGAPQTVRRPVGGWPLR</sequence>
<accession>A0ABQ6JLR3</accession>
<feature type="region of interest" description="Disordered" evidence="1">
    <location>
        <begin position="326"/>
        <end position="361"/>
    </location>
</feature>
<feature type="compositionally biased region" description="Basic residues" evidence="1">
    <location>
        <begin position="206"/>
        <end position="216"/>
    </location>
</feature>
<dbReference type="Proteomes" id="UP001157017">
    <property type="component" value="Unassembled WGS sequence"/>
</dbReference>
<reference evidence="3" key="1">
    <citation type="journal article" date="2019" name="Int. J. Syst. Evol. Microbiol.">
        <title>The Global Catalogue of Microorganisms (GCM) 10K type strain sequencing project: providing services to taxonomists for standard genome sequencing and annotation.</title>
        <authorList>
            <consortium name="The Broad Institute Genomics Platform"/>
            <consortium name="The Broad Institute Genome Sequencing Center for Infectious Disease"/>
            <person name="Wu L."/>
            <person name="Ma J."/>
        </authorList>
    </citation>
    <scope>NUCLEOTIDE SEQUENCE [LARGE SCALE GENOMIC DNA]</scope>
    <source>
        <strain evidence="3">NBRC 108730</strain>
    </source>
</reference>
<gene>
    <name evidence="2" type="ORF">GCM10025868_41930</name>
</gene>
<proteinExistence type="predicted"/>
<organism evidence="2 3">
    <name type="scientific">Angustibacter aerolatus</name>
    <dbReference type="NCBI Taxonomy" id="1162965"/>
    <lineage>
        <taxon>Bacteria</taxon>
        <taxon>Bacillati</taxon>
        <taxon>Actinomycetota</taxon>
        <taxon>Actinomycetes</taxon>
        <taxon>Kineosporiales</taxon>
        <taxon>Kineosporiaceae</taxon>
    </lineage>
</organism>
<dbReference type="InterPro" id="IPR012340">
    <property type="entry name" value="NA-bd_OB-fold"/>
</dbReference>
<evidence type="ECO:0000313" key="3">
    <source>
        <dbReference type="Proteomes" id="UP001157017"/>
    </source>
</evidence>
<comment type="caution">
    <text evidence="2">The sequence shown here is derived from an EMBL/GenBank/DDBJ whole genome shotgun (WGS) entry which is preliminary data.</text>
</comment>